<proteinExistence type="predicted"/>
<evidence type="ECO:0000256" key="1">
    <source>
        <dbReference type="SAM" id="Coils"/>
    </source>
</evidence>
<keyword evidence="5" id="KW-0347">Helicase</keyword>
<evidence type="ECO:0000256" key="2">
    <source>
        <dbReference type="SAM" id="MobiDB-lite"/>
    </source>
</evidence>
<dbReference type="CDD" id="cd01029">
    <property type="entry name" value="TOPRIM_primases"/>
    <property type="match status" value="1"/>
</dbReference>
<protein>
    <submittedName>
        <fullName evidence="5">Putative DNA primase/helicase</fullName>
    </submittedName>
</protein>
<feature type="coiled-coil region" evidence="1">
    <location>
        <begin position="88"/>
        <end position="117"/>
    </location>
</feature>
<accession>A0A1H9HIP6</accession>
<keyword evidence="5" id="KW-0378">Hydrolase</keyword>
<feature type="domain" description="Toprim" evidence="4">
    <location>
        <begin position="199"/>
        <end position="297"/>
    </location>
</feature>
<keyword evidence="6" id="KW-1185">Reference proteome</keyword>
<dbReference type="STRING" id="489703.SAMN04488038_108193"/>
<name>A0A1H9HIP6_9GAMM</name>
<evidence type="ECO:0000259" key="3">
    <source>
        <dbReference type="Pfam" id="PF06048"/>
    </source>
</evidence>
<evidence type="ECO:0000313" key="6">
    <source>
        <dbReference type="Proteomes" id="UP000199233"/>
    </source>
</evidence>
<evidence type="ECO:0000313" key="5">
    <source>
        <dbReference type="EMBL" id="SEQ62229.1"/>
    </source>
</evidence>
<reference evidence="5 6" key="1">
    <citation type="submission" date="2016-10" db="EMBL/GenBank/DDBJ databases">
        <authorList>
            <person name="de Groot N.N."/>
        </authorList>
    </citation>
    <scope>NUCLEOTIDE SEQUENCE [LARGE SCALE GENOMIC DNA]</scope>
    <source>
        <strain evidence="5 6">DSM 25927</strain>
    </source>
</reference>
<dbReference type="GO" id="GO:0004386">
    <property type="term" value="F:helicase activity"/>
    <property type="evidence" value="ECO:0007669"/>
    <property type="project" value="UniProtKB-KW"/>
</dbReference>
<keyword evidence="1" id="KW-0175">Coiled coil</keyword>
<dbReference type="InterPro" id="IPR006171">
    <property type="entry name" value="TOPRIM_dom"/>
</dbReference>
<dbReference type="EMBL" id="FOFS01000008">
    <property type="protein sequence ID" value="SEQ62229.1"/>
    <property type="molecule type" value="Genomic_DNA"/>
</dbReference>
<dbReference type="InterPro" id="IPR009270">
    <property type="entry name" value="DUF927"/>
</dbReference>
<dbReference type="Pfam" id="PF06048">
    <property type="entry name" value="DUF927"/>
    <property type="match status" value="1"/>
</dbReference>
<keyword evidence="5" id="KW-0547">Nucleotide-binding</keyword>
<organism evidence="5 6">
    <name type="scientific">Solimonas aquatica</name>
    <dbReference type="NCBI Taxonomy" id="489703"/>
    <lineage>
        <taxon>Bacteria</taxon>
        <taxon>Pseudomonadati</taxon>
        <taxon>Pseudomonadota</taxon>
        <taxon>Gammaproteobacteria</taxon>
        <taxon>Nevskiales</taxon>
        <taxon>Nevskiaceae</taxon>
        <taxon>Solimonas</taxon>
    </lineage>
</organism>
<dbReference type="Proteomes" id="UP000199233">
    <property type="component" value="Unassembled WGS sequence"/>
</dbReference>
<gene>
    <name evidence="5" type="ORF">SAMN04488038_108193</name>
</gene>
<feature type="domain" description="DUF927" evidence="3">
    <location>
        <begin position="364"/>
        <end position="641"/>
    </location>
</feature>
<evidence type="ECO:0000259" key="4">
    <source>
        <dbReference type="Pfam" id="PF13362"/>
    </source>
</evidence>
<sequence>MMNSQPLSLAQIIDQFRSAMRSAGLDTDTEIAADGALHRFRVEGDKRGQRNGWYVLHGDGLPAGEFGCWKRGIAETWRADIGRTLTPAEEAEHRKRLEEARRAREAEQAKLRAEARRKAARLWNEAAERVKAAHPYLVKKAVKAYGSRQLGDALLIPVRDTDGQLHGLQFIQPDGTKRFTSGMAKAGHYHAIGKPHGLLLVCEGYATGATLHEATGHAVAVAFDSGNLLPVVRALAAKLPGLRIVLAADNDHRSEGNPGLSKAREAAALIGGAVVVPEFSTEQDASDWNDYAALHGIDALRAEIARQLEHSSTAAAAPGTTEPAAEPSKVVAFRKRKQPEKQATSTAARRGGEPDPQQAGRPHFTCDDDAVWWHEVDKDGSAGPPFWVCPPLEVRAYLRDVNNENWGRLLVFRDKDGQEHRWGMPMRLLSGGCDEMRSELLRLGFDVPTSQKNRNLLTSYIQRARPQARARCVERAGWHGRVFVMPERTIGETDETVLFQSETTGGHLYRESGSLDAWRSDVADLCRGNSRLLFVVSVALAGPLLHWAGVESGGFNLRGGSSTGKTTALRVAASVWGGSDYLRRWRATDNALEAIASQSSDSLLILDELAQIDPRIAGEAAYMLANGEGKARGARGGGARPVLTWRLLFLSAGELSLADHMRQGGKQAQAGQETRMADIPADAGAGLGIFDNLRGYSTGAALSRALLDAAGNAYGSAGPAFIEALLPRLDTLQDELRTARRRFLEQRIPKGADGQVQRVADRFALVAAAGELATRLRITGWDEGEAEAACVRCLEAWIDARGGGGNLEPMRMLSQVRRFLELHGTSRFPSLADADKENWVTVNRAGFREYGADETAAYYVLPGVFEDEICEGFDHRVVAKLLRQCSALRVDEGADEKRLKVQKRLPGMGKVRCYHILPAIFDAVPPGC</sequence>
<feature type="region of interest" description="Disordered" evidence="2">
    <location>
        <begin position="311"/>
        <end position="364"/>
    </location>
</feature>
<dbReference type="RefSeq" id="WP_177188965.1">
    <property type="nucleotide sequence ID" value="NZ_FOFS01000008.1"/>
</dbReference>
<dbReference type="Pfam" id="PF13362">
    <property type="entry name" value="Toprim_3"/>
    <property type="match status" value="1"/>
</dbReference>
<dbReference type="InterPro" id="IPR034154">
    <property type="entry name" value="TOPRIM_DnaG/twinkle"/>
</dbReference>
<keyword evidence="5" id="KW-0067">ATP-binding</keyword>
<dbReference type="AlphaFoldDB" id="A0A1H9HIP6"/>
<feature type="compositionally biased region" description="Low complexity" evidence="2">
    <location>
        <begin position="311"/>
        <end position="328"/>
    </location>
</feature>